<evidence type="ECO:0000256" key="2">
    <source>
        <dbReference type="ARBA" id="ARBA00012438"/>
    </source>
</evidence>
<comment type="catalytic activity">
    <reaction evidence="1">
        <text>ATP + protein L-histidine = ADP + protein N-phospho-L-histidine.</text>
        <dbReference type="EC" id="2.7.13.3"/>
    </reaction>
</comment>
<dbReference type="Gene3D" id="3.30.565.10">
    <property type="entry name" value="Histidine kinase-like ATPase, C-terminal domain"/>
    <property type="match status" value="1"/>
</dbReference>
<dbReference type="EC" id="2.7.13.3" evidence="2"/>
<keyword evidence="5" id="KW-0902">Two-component regulatory system</keyword>
<comment type="caution">
    <text evidence="7">The sequence shown here is derived from an EMBL/GenBank/DDBJ whole genome shotgun (WGS) entry which is preliminary data.</text>
</comment>
<reference evidence="7" key="1">
    <citation type="journal article" date="2014" name="Front. Microbiol.">
        <title>High frequency of phylogenetically diverse reductive dehalogenase-homologous genes in deep subseafloor sedimentary metagenomes.</title>
        <authorList>
            <person name="Kawai M."/>
            <person name="Futagami T."/>
            <person name="Toyoda A."/>
            <person name="Takaki Y."/>
            <person name="Nishi S."/>
            <person name="Hori S."/>
            <person name="Arai W."/>
            <person name="Tsubouchi T."/>
            <person name="Morono Y."/>
            <person name="Uchiyama I."/>
            <person name="Ito T."/>
            <person name="Fujiyama A."/>
            <person name="Inagaki F."/>
            <person name="Takami H."/>
        </authorList>
    </citation>
    <scope>NUCLEOTIDE SEQUENCE</scope>
    <source>
        <strain evidence="7">Expedition CK06-06</strain>
    </source>
</reference>
<keyword evidence="4" id="KW-0418">Kinase</keyword>
<dbReference type="InterPro" id="IPR004358">
    <property type="entry name" value="Sig_transdc_His_kin-like_C"/>
</dbReference>
<organism evidence="7">
    <name type="scientific">marine sediment metagenome</name>
    <dbReference type="NCBI Taxonomy" id="412755"/>
    <lineage>
        <taxon>unclassified sequences</taxon>
        <taxon>metagenomes</taxon>
        <taxon>ecological metagenomes</taxon>
    </lineage>
</organism>
<gene>
    <name evidence="7" type="ORF">S06H3_51344</name>
</gene>
<dbReference type="EMBL" id="BARV01032573">
    <property type="protein sequence ID" value="GAI35554.1"/>
    <property type="molecule type" value="Genomic_DNA"/>
</dbReference>
<dbReference type="GO" id="GO:0004673">
    <property type="term" value="F:protein histidine kinase activity"/>
    <property type="evidence" value="ECO:0007669"/>
    <property type="project" value="UniProtKB-EC"/>
</dbReference>
<evidence type="ECO:0000256" key="1">
    <source>
        <dbReference type="ARBA" id="ARBA00000085"/>
    </source>
</evidence>
<sequence>DLERVFDSFYRVSKGDQVKAGTGLGLSISRGFIEAMGGTITAEQRTDRSGAVFTIRMPASRAVLSMDARR</sequence>
<dbReference type="SUPFAM" id="SSF55874">
    <property type="entry name" value="ATPase domain of HSP90 chaperone/DNA topoisomerase II/histidine kinase"/>
    <property type="match status" value="1"/>
</dbReference>
<dbReference type="AlphaFoldDB" id="X1PX79"/>
<dbReference type="InterPro" id="IPR003594">
    <property type="entry name" value="HATPase_dom"/>
</dbReference>
<evidence type="ECO:0000259" key="6">
    <source>
        <dbReference type="PROSITE" id="PS50109"/>
    </source>
</evidence>
<feature type="domain" description="Histidine kinase" evidence="6">
    <location>
        <begin position="1"/>
        <end position="61"/>
    </location>
</feature>
<dbReference type="InterPro" id="IPR036890">
    <property type="entry name" value="HATPase_C_sf"/>
</dbReference>
<protein>
    <recommendedName>
        <fullName evidence="2">histidine kinase</fullName>
        <ecNumber evidence="2">2.7.13.3</ecNumber>
    </recommendedName>
</protein>
<keyword evidence="3" id="KW-0808">Transferase</keyword>
<dbReference type="InterPro" id="IPR050736">
    <property type="entry name" value="Sensor_HK_Regulatory"/>
</dbReference>
<accession>X1PX79</accession>
<evidence type="ECO:0000256" key="3">
    <source>
        <dbReference type="ARBA" id="ARBA00022679"/>
    </source>
</evidence>
<dbReference type="PANTHER" id="PTHR43711">
    <property type="entry name" value="TWO-COMPONENT HISTIDINE KINASE"/>
    <property type="match status" value="1"/>
</dbReference>
<dbReference type="Pfam" id="PF02518">
    <property type="entry name" value="HATPase_c"/>
    <property type="match status" value="1"/>
</dbReference>
<feature type="non-terminal residue" evidence="7">
    <location>
        <position position="1"/>
    </location>
</feature>
<evidence type="ECO:0000256" key="5">
    <source>
        <dbReference type="ARBA" id="ARBA00023012"/>
    </source>
</evidence>
<dbReference type="PRINTS" id="PR00344">
    <property type="entry name" value="BCTRLSENSOR"/>
</dbReference>
<dbReference type="PANTHER" id="PTHR43711:SF1">
    <property type="entry name" value="HISTIDINE KINASE 1"/>
    <property type="match status" value="1"/>
</dbReference>
<name>X1PX79_9ZZZZ</name>
<dbReference type="GO" id="GO:0000160">
    <property type="term" value="P:phosphorelay signal transduction system"/>
    <property type="evidence" value="ECO:0007669"/>
    <property type="project" value="UniProtKB-KW"/>
</dbReference>
<dbReference type="InterPro" id="IPR005467">
    <property type="entry name" value="His_kinase_dom"/>
</dbReference>
<proteinExistence type="predicted"/>
<evidence type="ECO:0000313" key="7">
    <source>
        <dbReference type="EMBL" id="GAI35554.1"/>
    </source>
</evidence>
<evidence type="ECO:0000256" key="4">
    <source>
        <dbReference type="ARBA" id="ARBA00022777"/>
    </source>
</evidence>
<dbReference type="PROSITE" id="PS50109">
    <property type="entry name" value="HIS_KIN"/>
    <property type="match status" value="1"/>
</dbReference>